<evidence type="ECO:0000313" key="2">
    <source>
        <dbReference type="EMBL" id="MPN59061.1"/>
    </source>
</evidence>
<protein>
    <submittedName>
        <fullName evidence="2">Uncharacterized protein</fullName>
    </submittedName>
</protein>
<dbReference type="AlphaFoldDB" id="A0A645J616"/>
<keyword evidence="1" id="KW-1133">Transmembrane helix</keyword>
<sequence length="131" mass="14925">MANLVVLAFSIFFCLFTGDNWVQYVYAVSCIAAGLVYFVCCLDAMVLRRKFPEWERPYKAPGGNTLLILGMAVSVWIIIGSMLEMPFGGYVSLAIYCLIGVLIYWFMAIHRKNHPKELQLITLTPKDIEQY</sequence>
<dbReference type="Gene3D" id="1.20.1740.10">
    <property type="entry name" value="Amino acid/polyamine transporter I"/>
    <property type="match status" value="1"/>
</dbReference>
<keyword evidence="1" id="KW-0812">Transmembrane</keyword>
<gene>
    <name evidence="2" type="ORF">SDC9_206779</name>
</gene>
<reference evidence="2" key="1">
    <citation type="submission" date="2019-08" db="EMBL/GenBank/DDBJ databases">
        <authorList>
            <person name="Kucharzyk K."/>
            <person name="Murdoch R.W."/>
            <person name="Higgins S."/>
            <person name="Loffler F."/>
        </authorList>
    </citation>
    <scope>NUCLEOTIDE SEQUENCE</scope>
</reference>
<accession>A0A645J616</accession>
<feature type="transmembrane region" description="Helical" evidence="1">
    <location>
        <begin position="26"/>
        <end position="46"/>
    </location>
</feature>
<dbReference type="EMBL" id="VSSQ01132601">
    <property type="protein sequence ID" value="MPN59061.1"/>
    <property type="molecule type" value="Genomic_DNA"/>
</dbReference>
<keyword evidence="1" id="KW-0472">Membrane</keyword>
<comment type="caution">
    <text evidence="2">The sequence shown here is derived from an EMBL/GenBank/DDBJ whole genome shotgun (WGS) entry which is preliminary data.</text>
</comment>
<proteinExistence type="predicted"/>
<evidence type="ECO:0000256" key="1">
    <source>
        <dbReference type="SAM" id="Phobius"/>
    </source>
</evidence>
<organism evidence="2">
    <name type="scientific">bioreactor metagenome</name>
    <dbReference type="NCBI Taxonomy" id="1076179"/>
    <lineage>
        <taxon>unclassified sequences</taxon>
        <taxon>metagenomes</taxon>
        <taxon>ecological metagenomes</taxon>
    </lineage>
</organism>
<feature type="transmembrane region" description="Helical" evidence="1">
    <location>
        <begin position="89"/>
        <end position="107"/>
    </location>
</feature>
<name>A0A645J616_9ZZZZ</name>
<feature type="transmembrane region" description="Helical" evidence="1">
    <location>
        <begin position="66"/>
        <end position="83"/>
    </location>
</feature>